<dbReference type="AlphaFoldDB" id="E3Q8R5"/>
<proteinExistence type="predicted"/>
<dbReference type="Proteomes" id="UP000008782">
    <property type="component" value="Unassembled WGS sequence"/>
</dbReference>
<sequence>MSQPTMKGVVDTVQAIQKTWEFQRQNGRLNKAKRFFHNFCGTLNSHKLMMTVLPSGNEYVSIFTGALNVIIHVSPLPKACAEVPG</sequence>
<dbReference type="eggNOG" id="ENOG502RB3T">
    <property type="taxonomic scope" value="Eukaryota"/>
</dbReference>
<accession>E3Q8R5</accession>
<dbReference type="VEuPathDB" id="FungiDB:GLRG_01924"/>
<organism evidence="2">
    <name type="scientific">Colletotrichum graminicola (strain M1.001 / M2 / FGSC 10212)</name>
    <name type="common">Maize anthracnose fungus</name>
    <name type="synonym">Glomerella graminicola</name>
    <dbReference type="NCBI Taxonomy" id="645133"/>
    <lineage>
        <taxon>Eukaryota</taxon>
        <taxon>Fungi</taxon>
        <taxon>Dikarya</taxon>
        <taxon>Ascomycota</taxon>
        <taxon>Pezizomycotina</taxon>
        <taxon>Sordariomycetes</taxon>
        <taxon>Hypocreomycetidae</taxon>
        <taxon>Glomerellales</taxon>
        <taxon>Glomerellaceae</taxon>
        <taxon>Colletotrichum</taxon>
        <taxon>Colletotrichum graminicola species complex</taxon>
    </lineage>
</organism>
<dbReference type="RefSeq" id="XP_008091449.1">
    <property type="nucleotide sequence ID" value="XM_008093258.1"/>
</dbReference>
<dbReference type="GeneID" id="24407289"/>
<dbReference type="EMBL" id="GG697337">
    <property type="protein sequence ID" value="EFQ27429.1"/>
    <property type="molecule type" value="Genomic_DNA"/>
</dbReference>
<keyword evidence="2" id="KW-1185">Reference proteome</keyword>
<dbReference type="STRING" id="645133.E3Q8R5"/>
<dbReference type="HOGENOM" id="CLU_2512498_0_0_1"/>
<gene>
    <name evidence="1" type="ORF">GLRG_01924</name>
</gene>
<evidence type="ECO:0000313" key="2">
    <source>
        <dbReference type="Proteomes" id="UP000008782"/>
    </source>
</evidence>
<evidence type="ECO:0000313" key="1">
    <source>
        <dbReference type="EMBL" id="EFQ27429.1"/>
    </source>
</evidence>
<reference evidence="2" key="1">
    <citation type="journal article" date="2012" name="Nat. Genet.">
        <title>Lifestyle transitions in plant pathogenic Colletotrichum fungi deciphered by genome and transcriptome analyses.</title>
        <authorList>
            <person name="O'Connell R.J."/>
            <person name="Thon M.R."/>
            <person name="Hacquard S."/>
            <person name="Amyotte S.G."/>
            <person name="Kleemann J."/>
            <person name="Torres M.F."/>
            <person name="Damm U."/>
            <person name="Buiate E.A."/>
            <person name="Epstein L."/>
            <person name="Alkan N."/>
            <person name="Altmueller J."/>
            <person name="Alvarado-Balderrama L."/>
            <person name="Bauser C.A."/>
            <person name="Becker C."/>
            <person name="Birren B.W."/>
            <person name="Chen Z."/>
            <person name="Choi J."/>
            <person name="Crouch J.A."/>
            <person name="Duvick J.P."/>
            <person name="Farman M.A."/>
            <person name="Gan P."/>
            <person name="Heiman D."/>
            <person name="Henrissat B."/>
            <person name="Howard R.J."/>
            <person name="Kabbage M."/>
            <person name="Koch C."/>
            <person name="Kracher B."/>
            <person name="Kubo Y."/>
            <person name="Law A.D."/>
            <person name="Lebrun M.-H."/>
            <person name="Lee Y.-H."/>
            <person name="Miyara I."/>
            <person name="Moore N."/>
            <person name="Neumann U."/>
            <person name="Nordstroem K."/>
            <person name="Panaccione D.G."/>
            <person name="Panstruga R."/>
            <person name="Place M."/>
            <person name="Proctor R.H."/>
            <person name="Prusky D."/>
            <person name="Rech G."/>
            <person name="Reinhardt R."/>
            <person name="Rollins J.A."/>
            <person name="Rounsley S."/>
            <person name="Schardl C.L."/>
            <person name="Schwartz D.C."/>
            <person name="Shenoy N."/>
            <person name="Shirasu K."/>
            <person name="Sikhakolli U.R."/>
            <person name="Stueber K."/>
            <person name="Sukno S.A."/>
            <person name="Sweigard J.A."/>
            <person name="Takano Y."/>
            <person name="Takahara H."/>
            <person name="Trail F."/>
            <person name="van der Does H.C."/>
            <person name="Voll L.M."/>
            <person name="Will I."/>
            <person name="Young S."/>
            <person name="Zeng Q."/>
            <person name="Zhang J."/>
            <person name="Zhou S."/>
            <person name="Dickman M.B."/>
            <person name="Schulze-Lefert P."/>
            <person name="Ver Loren van Themaat E."/>
            <person name="Ma L.-J."/>
            <person name="Vaillancourt L.J."/>
        </authorList>
    </citation>
    <scope>NUCLEOTIDE SEQUENCE [LARGE SCALE GENOMIC DNA]</scope>
    <source>
        <strain evidence="2">M1.001 / M2 / FGSC 10212</strain>
    </source>
</reference>
<dbReference type="OrthoDB" id="4847639at2759"/>
<name>E3Q8R5_COLGM</name>
<protein>
    <submittedName>
        <fullName evidence="1">Uncharacterized protein</fullName>
    </submittedName>
</protein>